<dbReference type="OrthoDB" id="3182677at2759"/>
<keyword evidence="2" id="KW-1185">Reference proteome</keyword>
<comment type="caution">
    <text evidence="1">The sequence shown here is derived from an EMBL/GenBank/DDBJ whole genome shotgun (WGS) entry which is preliminary data.</text>
</comment>
<proteinExistence type="predicted"/>
<accession>A0A9P6AD11</accession>
<sequence>LGPDLVYVSREKAAEKEPTFRWRDIDIVIEVKNDWPDLIERAATYARGLFCSNWTRSFALVIGVNQGTKPARFMFFHRGG</sequence>
<gene>
    <name evidence="1" type="ORF">BS47DRAFT_1269425</name>
</gene>
<name>A0A9P6AD11_9AGAM</name>
<dbReference type="AlphaFoldDB" id="A0A9P6AD11"/>
<protein>
    <submittedName>
        <fullName evidence="1">Uncharacterized protein</fullName>
    </submittedName>
</protein>
<feature type="non-terminal residue" evidence="1">
    <location>
        <position position="80"/>
    </location>
</feature>
<dbReference type="Proteomes" id="UP000886523">
    <property type="component" value="Unassembled WGS sequence"/>
</dbReference>
<reference evidence="1" key="1">
    <citation type="journal article" date="2020" name="Nat. Commun.">
        <title>Large-scale genome sequencing of mycorrhizal fungi provides insights into the early evolution of symbiotic traits.</title>
        <authorList>
            <person name="Miyauchi S."/>
            <person name="Kiss E."/>
            <person name="Kuo A."/>
            <person name="Drula E."/>
            <person name="Kohler A."/>
            <person name="Sanchez-Garcia M."/>
            <person name="Morin E."/>
            <person name="Andreopoulos B."/>
            <person name="Barry K.W."/>
            <person name="Bonito G."/>
            <person name="Buee M."/>
            <person name="Carver A."/>
            <person name="Chen C."/>
            <person name="Cichocki N."/>
            <person name="Clum A."/>
            <person name="Culley D."/>
            <person name="Crous P.W."/>
            <person name="Fauchery L."/>
            <person name="Girlanda M."/>
            <person name="Hayes R.D."/>
            <person name="Keri Z."/>
            <person name="LaButti K."/>
            <person name="Lipzen A."/>
            <person name="Lombard V."/>
            <person name="Magnuson J."/>
            <person name="Maillard F."/>
            <person name="Murat C."/>
            <person name="Nolan M."/>
            <person name="Ohm R.A."/>
            <person name="Pangilinan J."/>
            <person name="Pereira M.F."/>
            <person name="Perotto S."/>
            <person name="Peter M."/>
            <person name="Pfister S."/>
            <person name="Riley R."/>
            <person name="Sitrit Y."/>
            <person name="Stielow J.B."/>
            <person name="Szollosi G."/>
            <person name="Zifcakova L."/>
            <person name="Stursova M."/>
            <person name="Spatafora J.W."/>
            <person name="Tedersoo L."/>
            <person name="Vaario L.M."/>
            <person name="Yamada A."/>
            <person name="Yan M."/>
            <person name="Wang P."/>
            <person name="Xu J."/>
            <person name="Bruns T."/>
            <person name="Baldrian P."/>
            <person name="Vilgalys R."/>
            <person name="Dunand C."/>
            <person name="Henrissat B."/>
            <person name="Grigoriev I.V."/>
            <person name="Hibbett D."/>
            <person name="Nagy L.G."/>
            <person name="Martin F.M."/>
        </authorList>
    </citation>
    <scope>NUCLEOTIDE SEQUENCE</scope>
    <source>
        <strain evidence="1">UP504</strain>
    </source>
</reference>
<evidence type="ECO:0000313" key="2">
    <source>
        <dbReference type="Proteomes" id="UP000886523"/>
    </source>
</evidence>
<feature type="non-terminal residue" evidence="1">
    <location>
        <position position="1"/>
    </location>
</feature>
<evidence type="ECO:0000313" key="1">
    <source>
        <dbReference type="EMBL" id="KAF9502859.1"/>
    </source>
</evidence>
<organism evidence="1 2">
    <name type="scientific">Hydnum rufescens UP504</name>
    <dbReference type="NCBI Taxonomy" id="1448309"/>
    <lineage>
        <taxon>Eukaryota</taxon>
        <taxon>Fungi</taxon>
        <taxon>Dikarya</taxon>
        <taxon>Basidiomycota</taxon>
        <taxon>Agaricomycotina</taxon>
        <taxon>Agaricomycetes</taxon>
        <taxon>Cantharellales</taxon>
        <taxon>Hydnaceae</taxon>
        <taxon>Hydnum</taxon>
    </lineage>
</organism>
<dbReference type="EMBL" id="MU129558">
    <property type="protein sequence ID" value="KAF9502859.1"/>
    <property type="molecule type" value="Genomic_DNA"/>
</dbReference>